<dbReference type="Pfam" id="PF14341">
    <property type="entry name" value="PilX_N"/>
    <property type="match status" value="1"/>
</dbReference>
<evidence type="ECO:0000313" key="3">
    <source>
        <dbReference type="EMBL" id="ADU50786.1"/>
    </source>
</evidence>
<dbReference type="eggNOG" id="COG4726">
    <property type="taxonomic scope" value="Bacteria"/>
</dbReference>
<gene>
    <name evidence="3" type="ordered locus">Tmar_0669</name>
</gene>
<reference evidence="3 4" key="1">
    <citation type="journal article" date="2010" name="Stand. Genomic Sci.">
        <title>Complete genome sequence of Thermaerobacter marianensis type strain (7p75a).</title>
        <authorList>
            <person name="Han C."/>
            <person name="Gu W."/>
            <person name="Zhang X."/>
            <person name="Lapidus A."/>
            <person name="Nolan M."/>
            <person name="Copeland A."/>
            <person name="Lucas S."/>
            <person name="Del Rio T.G."/>
            <person name="Tice H."/>
            <person name="Cheng J.F."/>
            <person name="Tapia R."/>
            <person name="Goodwin L."/>
            <person name="Pitluck S."/>
            <person name="Pagani I."/>
            <person name="Ivanova N."/>
            <person name="Mavromatis K."/>
            <person name="Mikhailova N."/>
            <person name="Pati A."/>
            <person name="Chen A."/>
            <person name="Palaniappan K."/>
            <person name="Land M."/>
            <person name="Hauser L."/>
            <person name="Chang Y.J."/>
            <person name="Jeffries C.D."/>
            <person name="Schneider S."/>
            <person name="Rohde M."/>
            <person name="Goker M."/>
            <person name="Pukall R."/>
            <person name="Woyke T."/>
            <person name="Bristow J."/>
            <person name="Eisen J.A."/>
            <person name="Markowitz V."/>
            <person name="Hugenholtz P."/>
            <person name="Kyrpides N.C."/>
            <person name="Klenk H.P."/>
            <person name="Detter J.C."/>
        </authorList>
    </citation>
    <scope>NUCLEOTIDE SEQUENCE [LARGE SCALE GENOMIC DNA]</scope>
    <source>
        <strain evidence="4">ATCC 700841 / DSM 12885 / JCM 10246 / 7p75a</strain>
    </source>
</reference>
<keyword evidence="1" id="KW-0812">Transmembrane</keyword>
<dbReference type="InterPro" id="IPR025746">
    <property type="entry name" value="PilX_N_dom"/>
</dbReference>
<evidence type="ECO:0000259" key="2">
    <source>
        <dbReference type="Pfam" id="PF14341"/>
    </source>
</evidence>
<keyword evidence="1" id="KW-1133">Transmembrane helix</keyword>
<feature type="transmembrane region" description="Helical" evidence="1">
    <location>
        <begin position="16"/>
        <end position="39"/>
    </location>
</feature>
<dbReference type="Proteomes" id="UP000008915">
    <property type="component" value="Chromosome"/>
</dbReference>
<dbReference type="KEGG" id="tmr:Tmar_0669"/>
<sequence>MARCRRRAVRGQEGQALVVAAIALVVLSLIASVNMVLWARQTTFATQRAHRQTALYAAEAGIAEGLDQLLKGNQAFLSGQPVTGQLGRGAYQVTLASRETDGQTTYVLESTGWSLGRPGERHTVRLAVGSAFFHPTVANRDLKVDNCLDFIITFYCAPVTFSPEAVYGRYLNVIPQQQLTGVRQGAVPLPRLSYAAVASRVPNPANPIKMSGAECQMSVSGWYDIGSKPKCRSIHVTAPWVGITGDVDVSTLNVSQGSVLVVAGNVNVDQLRFVNGGSGTGDGIVVAGKGIKLTSVDLVNWNSNGAMALYALDTNTPDCAPVLPGCTYDQRKPDAANDPSNDVHISEFSLVVRGPTSRTMSVFAAPYRVPPRENPTPDIRLAIGGVVGTVGETSIEGSLVSAGDIELEGLGLLKAPWEITTDPRSLRPLFHLGANVPGSGVLVLLGWTEEAGGGS</sequence>
<keyword evidence="4" id="KW-1185">Reference proteome</keyword>
<name>E6SHT9_THEM7</name>
<keyword evidence="1" id="KW-0472">Membrane</keyword>
<dbReference type="STRING" id="644966.Tmar_0669"/>
<dbReference type="AlphaFoldDB" id="E6SHT9"/>
<accession>E6SHT9</accession>
<protein>
    <recommendedName>
        <fullName evidence="2">Type 4 fimbrial biogenesis protein PilX N-terminal domain-containing protein</fullName>
    </recommendedName>
</protein>
<organism evidence="3 4">
    <name type="scientific">Thermaerobacter marianensis (strain ATCC 700841 / DSM 12885 / JCM 10246 / 7p75a)</name>
    <dbReference type="NCBI Taxonomy" id="644966"/>
    <lineage>
        <taxon>Bacteria</taxon>
        <taxon>Bacillati</taxon>
        <taxon>Bacillota</taxon>
        <taxon>Clostridia</taxon>
        <taxon>Eubacteriales</taxon>
        <taxon>Clostridiales Family XVII. Incertae Sedis</taxon>
        <taxon>Thermaerobacter</taxon>
    </lineage>
</organism>
<evidence type="ECO:0000256" key="1">
    <source>
        <dbReference type="SAM" id="Phobius"/>
    </source>
</evidence>
<evidence type="ECO:0000313" key="4">
    <source>
        <dbReference type="Proteomes" id="UP000008915"/>
    </source>
</evidence>
<proteinExistence type="predicted"/>
<dbReference type="HOGENOM" id="CLU_625460_0_0_9"/>
<dbReference type="EMBL" id="CP002344">
    <property type="protein sequence ID" value="ADU50786.1"/>
    <property type="molecule type" value="Genomic_DNA"/>
</dbReference>
<feature type="domain" description="Type 4 fimbrial biogenesis protein PilX N-terminal" evidence="2">
    <location>
        <begin position="14"/>
        <end position="62"/>
    </location>
</feature>
<dbReference type="RefSeq" id="WP_013495091.1">
    <property type="nucleotide sequence ID" value="NC_014831.1"/>
</dbReference>
<reference evidence="4" key="2">
    <citation type="journal article" date="2010" name="Stand. Genomic Sci.">
        <title>Complete genome sequence of Thermaerobacter marianensis type strain (7p75aT).</title>
        <authorList>
            <person name="Han C."/>
            <person name="Gu W."/>
            <person name="Zhang X."/>
            <person name="Lapidus A."/>
            <person name="Nolan M."/>
            <person name="Copeland A."/>
            <person name="Lucas S."/>
            <person name="Glavina Del Rio T."/>
            <person name="Tice H."/>
            <person name="Cheng J."/>
            <person name="Tapia R."/>
            <person name="Goodwin L."/>
            <person name="Pitluck S."/>
            <person name="Pagani I."/>
            <person name="Ivanova N."/>
            <person name="Mavromatis K."/>
            <person name="Mikhailova N."/>
            <person name="Pati A."/>
            <person name="Chen A."/>
            <person name="Palaniappan K."/>
            <person name="Land M."/>
            <person name="Hauser L."/>
            <person name="Chang Y."/>
            <person name="Jeffries C."/>
            <person name="Schneider S."/>
            <person name="Rohde M."/>
            <person name="Goker M."/>
            <person name="Pukall R."/>
            <person name="Woyke T."/>
            <person name="Bristow J."/>
            <person name="Eisen J."/>
            <person name="Markowitz V."/>
            <person name="Hugenholtz P."/>
            <person name="Kyrpides N."/>
            <person name="Klenk H."/>
            <person name="Detter J."/>
        </authorList>
    </citation>
    <scope>NUCLEOTIDE SEQUENCE [LARGE SCALE GENOMIC DNA]</scope>
    <source>
        <strain evidence="4">ATCC 700841 / DSM 12885 / JCM 10246 / 7p75a</strain>
    </source>
</reference>